<accession>A0ABD1BHG9</accession>
<keyword evidence="12" id="KW-1185">Reference proteome</keyword>
<keyword evidence="6 8" id="KW-0408">Iron</keyword>
<dbReference type="PRINTS" id="PR00385">
    <property type="entry name" value="P450"/>
</dbReference>
<dbReference type="AlphaFoldDB" id="A0ABD1BHG9"/>
<evidence type="ECO:0000256" key="1">
    <source>
        <dbReference type="ARBA" id="ARBA00001971"/>
    </source>
</evidence>
<evidence type="ECO:0000256" key="4">
    <source>
        <dbReference type="ARBA" id="ARBA00022723"/>
    </source>
</evidence>
<comment type="similarity">
    <text evidence="2 9">Belongs to the cytochrome P450 family.</text>
</comment>
<dbReference type="GO" id="GO:0016705">
    <property type="term" value="F:oxidoreductase activity, acting on paired donors, with incorporation or reduction of molecular oxygen"/>
    <property type="evidence" value="ECO:0007669"/>
    <property type="project" value="UniProtKB-ARBA"/>
</dbReference>
<keyword evidence="10" id="KW-0732">Signal</keyword>
<dbReference type="FunFam" id="1.10.630.10:FF:000126">
    <property type="entry name" value="Predicted protein"/>
    <property type="match status" value="1"/>
</dbReference>
<dbReference type="InterPro" id="IPR036396">
    <property type="entry name" value="Cyt_P450_sf"/>
</dbReference>
<keyword evidence="5 9" id="KW-0560">Oxidoreductase</keyword>
<feature type="chain" id="PRO_5044856232" evidence="10">
    <location>
        <begin position="20"/>
        <end position="584"/>
    </location>
</feature>
<keyword evidence="3 8" id="KW-0349">Heme</keyword>
<dbReference type="Gene3D" id="1.10.630.10">
    <property type="entry name" value="Cytochrome P450"/>
    <property type="match status" value="2"/>
</dbReference>
<dbReference type="EMBL" id="JBANAX010000362">
    <property type="protein sequence ID" value="KAL1212611.1"/>
    <property type="molecule type" value="Genomic_DNA"/>
</dbReference>
<evidence type="ECO:0000256" key="9">
    <source>
        <dbReference type="RuleBase" id="RU000461"/>
    </source>
</evidence>
<gene>
    <name evidence="11" type="ORF">V5N11_021172</name>
</gene>
<reference evidence="11 12" key="1">
    <citation type="submission" date="2024-04" db="EMBL/GenBank/DDBJ databases">
        <title>Genome assembly C_amara_ONT_v2.</title>
        <authorList>
            <person name="Yant L."/>
            <person name="Moore C."/>
            <person name="Slenker M."/>
        </authorList>
    </citation>
    <scope>NUCLEOTIDE SEQUENCE [LARGE SCALE GENOMIC DNA]</scope>
    <source>
        <tissue evidence="11">Leaf</tissue>
    </source>
</reference>
<dbReference type="PRINTS" id="PR00463">
    <property type="entry name" value="EP450I"/>
</dbReference>
<dbReference type="InterPro" id="IPR017972">
    <property type="entry name" value="Cyt_P450_CS"/>
</dbReference>
<dbReference type="InterPro" id="IPR002401">
    <property type="entry name" value="Cyt_P450_E_grp-I"/>
</dbReference>
<dbReference type="Pfam" id="PF00067">
    <property type="entry name" value="p450"/>
    <property type="match status" value="2"/>
</dbReference>
<evidence type="ECO:0000313" key="11">
    <source>
        <dbReference type="EMBL" id="KAL1212611.1"/>
    </source>
</evidence>
<proteinExistence type="inferred from homology"/>
<feature type="binding site" description="axial binding residue" evidence="8">
    <location>
        <position position="524"/>
    </location>
    <ligand>
        <name>heme</name>
        <dbReference type="ChEBI" id="CHEBI:30413"/>
    </ligand>
    <ligandPart>
        <name>Fe</name>
        <dbReference type="ChEBI" id="CHEBI:18248"/>
    </ligandPart>
</feature>
<sequence length="584" mass="66702">MSLWYIIVAFVFFASILIAKNTKKKKKNLPPGPPRLPIIGNLHQLGSKPHRSMFKLSEKYGSLMSLKFGNVSTVVASTPETVNDVLKKFDVDCCSRPYMTYAARITYNLNDLAYSPYSKYWREVRKLTVLELYTAKRVKSFRHIREEEVASLVDFIEQSASLEKSINLNQKLLRLSGSVICRVGFGITLEGSKLENTYEEVMQGTMEVLGSFAAADSFPVIGKIIDRIMGLHSKCEKVFKLIDTFFDQAIKHHLEDESKDDIIDLLLKMERGEIGLGEFQLTRNHTKGILLNLLIAGVETSGHTVTWVMTHLITNPRVLKKAQTEVRRVIKNKEDITEEDIERLESIKDDIIDLLLKMERGEIGLGEFQLTRNHTKGILLNLLIAGVETSGHTVTWVMTHLITNPRVLKKAQAEVRRVIKNKDDITEEDIERLEYLKMVIKETLRINPLVPLLIPREASKDLKIGGYDIPKKTWIHVNVWAIHRNPNVWKDPEAFIPERFMDSKIDYTGLNFELLPFGSGRRICPGMGIGMSLVHLTLINLLYRFDWKLPKGINVEDVDLEELYGLACPKKVPLQLIPILTKWT</sequence>
<evidence type="ECO:0000256" key="7">
    <source>
        <dbReference type="ARBA" id="ARBA00023033"/>
    </source>
</evidence>
<dbReference type="GO" id="GO:0046872">
    <property type="term" value="F:metal ion binding"/>
    <property type="evidence" value="ECO:0007669"/>
    <property type="project" value="UniProtKB-KW"/>
</dbReference>
<evidence type="ECO:0000256" key="6">
    <source>
        <dbReference type="ARBA" id="ARBA00023004"/>
    </source>
</evidence>
<evidence type="ECO:0000256" key="3">
    <source>
        <dbReference type="ARBA" id="ARBA00022617"/>
    </source>
</evidence>
<comment type="cofactor">
    <cofactor evidence="1 8">
        <name>heme</name>
        <dbReference type="ChEBI" id="CHEBI:30413"/>
    </cofactor>
</comment>
<evidence type="ECO:0000256" key="8">
    <source>
        <dbReference type="PIRSR" id="PIRSR602401-1"/>
    </source>
</evidence>
<organism evidence="11 12">
    <name type="scientific">Cardamine amara subsp. amara</name>
    <dbReference type="NCBI Taxonomy" id="228776"/>
    <lineage>
        <taxon>Eukaryota</taxon>
        <taxon>Viridiplantae</taxon>
        <taxon>Streptophyta</taxon>
        <taxon>Embryophyta</taxon>
        <taxon>Tracheophyta</taxon>
        <taxon>Spermatophyta</taxon>
        <taxon>Magnoliopsida</taxon>
        <taxon>eudicotyledons</taxon>
        <taxon>Gunneridae</taxon>
        <taxon>Pentapetalae</taxon>
        <taxon>rosids</taxon>
        <taxon>malvids</taxon>
        <taxon>Brassicales</taxon>
        <taxon>Brassicaceae</taxon>
        <taxon>Cardamineae</taxon>
        <taxon>Cardamine</taxon>
    </lineage>
</organism>
<evidence type="ECO:0000256" key="2">
    <source>
        <dbReference type="ARBA" id="ARBA00010617"/>
    </source>
</evidence>
<keyword evidence="7 9" id="KW-0503">Monooxygenase</keyword>
<keyword evidence="4 8" id="KW-0479">Metal-binding</keyword>
<name>A0ABD1BHG9_CARAN</name>
<dbReference type="InterPro" id="IPR001128">
    <property type="entry name" value="Cyt_P450"/>
</dbReference>
<feature type="signal peptide" evidence="10">
    <location>
        <begin position="1"/>
        <end position="19"/>
    </location>
</feature>
<dbReference type="GO" id="GO:0004497">
    <property type="term" value="F:monooxygenase activity"/>
    <property type="evidence" value="ECO:0007669"/>
    <property type="project" value="UniProtKB-KW"/>
</dbReference>
<dbReference type="Proteomes" id="UP001558713">
    <property type="component" value="Unassembled WGS sequence"/>
</dbReference>
<evidence type="ECO:0000313" key="12">
    <source>
        <dbReference type="Proteomes" id="UP001558713"/>
    </source>
</evidence>
<dbReference type="CDD" id="cd11072">
    <property type="entry name" value="CYP71-like"/>
    <property type="match status" value="1"/>
</dbReference>
<dbReference type="PROSITE" id="PS00086">
    <property type="entry name" value="CYTOCHROME_P450"/>
    <property type="match status" value="1"/>
</dbReference>
<evidence type="ECO:0000256" key="10">
    <source>
        <dbReference type="SAM" id="SignalP"/>
    </source>
</evidence>
<dbReference type="PANTHER" id="PTHR47955:SF19">
    <property type="entry name" value="CYTOCHROME P450 71A9-LIKE ISOFORM X1"/>
    <property type="match status" value="1"/>
</dbReference>
<dbReference type="SUPFAM" id="SSF48264">
    <property type="entry name" value="Cytochrome P450"/>
    <property type="match status" value="2"/>
</dbReference>
<protein>
    <submittedName>
        <fullName evidence="11">Cytochrome P450 71B14</fullName>
    </submittedName>
</protein>
<comment type="caution">
    <text evidence="11">The sequence shown here is derived from an EMBL/GenBank/DDBJ whole genome shotgun (WGS) entry which is preliminary data.</text>
</comment>
<dbReference type="PANTHER" id="PTHR47955">
    <property type="entry name" value="CYTOCHROME P450 FAMILY 71 PROTEIN"/>
    <property type="match status" value="1"/>
</dbReference>
<evidence type="ECO:0000256" key="5">
    <source>
        <dbReference type="ARBA" id="ARBA00023002"/>
    </source>
</evidence>